<evidence type="ECO:0000313" key="2">
    <source>
        <dbReference type="Proteomes" id="UP000243459"/>
    </source>
</evidence>
<name>A0A5P1FIZ8_ASPOF</name>
<keyword evidence="2" id="KW-1185">Reference proteome</keyword>
<protein>
    <submittedName>
        <fullName evidence="1">Uncharacterized protein</fullName>
    </submittedName>
</protein>
<proteinExistence type="predicted"/>
<accession>A0A5P1FIZ8</accession>
<dbReference type="EMBL" id="CM007382">
    <property type="protein sequence ID" value="ONK78082.1"/>
    <property type="molecule type" value="Genomic_DNA"/>
</dbReference>
<dbReference type="Proteomes" id="UP000243459">
    <property type="component" value="Chromosome 2"/>
</dbReference>
<reference evidence="2" key="1">
    <citation type="journal article" date="2017" name="Nat. Commun.">
        <title>The asparagus genome sheds light on the origin and evolution of a young Y chromosome.</title>
        <authorList>
            <person name="Harkess A."/>
            <person name="Zhou J."/>
            <person name="Xu C."/>
            <person name="Bowers J.E."/>
            <person name="Van der Hulst R."/>
            <person name="Ayyampalayam S."/>
            <person name="Mercati F."/>
            <person name="Riccardi P."/>
            <person name="McKain M.R."/>
            <person name="Kakrana A."/>
            <person name="Tang H."/>
            <person name="Ray J."/>
            <person name="Groenendijk J."/>
            <person name="Arikit S."/>
            <person name="Mathioni S.M."/>
            <person name="Nakano M."/>
            <person name="Shan H."/>
            <person name="Telgmann-Rauber A."/>
            <person name="Kanno A."/>
            <person name="Yue Z."/>
            <person name="Chen H."/>
            <person name="Li W."/>
            <person name="Chen Y."/>
            <person name="Xu X."/>
            <person name="Zhang Y."/>
            <person name="Luo S."/>
            <person name="Chen H."/>
            <person name="Gao J."/>
            <person name="Mao Z."/>
            <person name="Pires J.C."/>
            <person name="Luo M."/>
            <person name="Kudrna D."/>
            <person name="Wing R.A."/>
            <person name="Meyers B.C."/>
            <person name="Yi K."/>
            <person name="Kong H."/>
            <person name="Lavrijsen P."/>
            <person name="Sunseri F."/>
            <person name="Falavigna A."/>
            <person name="Ye Y."/>
            <person name="Leebens-Mack J.H."/>
            <person name="Chen G."/>
        </authorList>
    </citation>
    <scope>NUCLEOTIDE SEQUENCE [LARGE SCALE GENOMIC DNA]</scope>
    <source>
        <strain evidence="2">cv. DH0086</strain>
    </source>
</reference>
<organism evidence="1 2">
    <name type="scientific">Asparagus officinalis</name>
    <name type="common">Garden asparagus</name>
    <dbReference type="NCBI Taxonomy" id="4686"/>
    <lineage>
        <taxon>Eukaryota</taxon>
        <taxon>Viridiplantae</taxon>
        <taxon>Streptophyta</taxon>
        <taxon>Embryophyta</taxon>
        <taxon>Tracheophyta</taxon>
        <taxon>Spermatophyta</taxon>
        <taxon>Magnoliopsida</taxon>
        <taxon>Liliopsida</taxon>
        <taxon>Asparagales</taxon>
        <taxon>Asparagaceae</taxon>
        <taxon>Asparagoideae</taxon>
        <taxon>Asparagus</taxon>
    </lineage>
</organism>
<gene>
    <name evidence="1" type="ORF">A4U43_C02F14120</name>
</gene>
<dbReference type="Gramene" id="ONK78082">
    <property type="protein sequence ID" value="ONK78082"/>
    <property type="gene ID" value="A4U43_C02F14120"/>
</dbReference>
<evidence type="ECO:0000313" key="1">
    <source>
        <dbReference type="EMBL" id="ONK78082.1"/>
    </source>
</evidence>
<sequence>MDDLRRRVKGYNLPPVLLLWLLARVLKRAITNCLFPLASCQGKKFIMRTRKPKIPSKSPIAFDSSQGFEMARDDQQVITIEVIQVVGIEEDFDEDCLGLDVADDRDDSFSQDVGSLELDSRRTSLYVTLLFRFLW</sequence>
<dbReference type="AlphaFoldDB" id="A0A5P1FIZ8"/>